<gene>
    <name evidence="1" type="ORF">B1A_08330</name>
</gene>
<organism evidence="1">
    <name type="scientific">mine drainage metagenome</name>
    <dbReference type="NCBI Taxonomy" id="410659"/>
    <lineage>
        <taxon>unclassified sequences</taxon>
        <taxon>metagenomes</taxon>
        <taxon>ecological metagenomes</taxon>
    </lineage>
</organism>
<dbReference type="InterPro" id="IPR009050">
    <property type="entry name" value="Globin-like_sf"/>
</dbReference>
<proteinExistence type="predicted"/>
<dbReference type="GO" id="GO:0020037">
    <property type="term" value="F:heme binding"/>
    <property type="evidence" value="ECO:0007669"/>
    <property type="project" value="InterPro"/>
</dbReference>
<dbReference type="Gene3D" id="1.10.490.10">
    <property type="entry name" value="Globins"/>
    <property type="match status" value="1"/>
</dbReference>
<dbReference type="AlphaFoldDB" id="T1CHS8"/>
<dbReference type="EMBL" id="AUZX01005963">
    <property type="protein sequence ID" value="EQD65949.1"/>
    <property type="molecule type" value="Genomic_DNA"/>
</dbReference>
<accession>T1CHS8</accession>
<dbReference type="GO" id="GO:0019825">
    <property type="term" value="F:oxygen binding"/>
    <property type="evidence" value="ECO:0007669"/>
    <property type="project" value="InterPro"/>
</dbReference>
<dbReference type="InterPro" id="IPR012292">
    <property type="entry name" value="Globin/Proto"/>
</dbReference>
<evidence type="ECO:0000313" key="1">
    <source>
        <dbReference type="EMBL" id="EQD65949.1"/>
    </source>
</evidence>
<name>T1CHS8_9ZZZZ</name>
<reference evidence="1" key="1">
    <citation type="submission" date="2013-08" db="EMBL/GenBank/DDBJ databases">
        <authorList>
            <person name="Mendez C."/>
            <person name="Richter M."/>
            <person name="Ferrer M."/>
            <person name="Sanchez J."/>
        </authorList>
    </citation>
    <scope>NUCLEOTIDE SEQUENCE</scope>
</reference>
<reference evidence="1" key="2">
    <citation type="journal article" date="2014" name="ISME J.">
        <title>Microbial stratification in low pH oxic and suboxic macroscopic growths along an acid mine drainage.</title>
        <authorList>
            <person name="Mendez-Garcia C."/>
            <person name="Mesa V."/>
            <person name="Sprenger R.R."/>
            <person name="Richter M."/>
            <person name="Diez M.S."/>
            <person name="Solano J."/>
            <person name="Bargiela R."/>
            <person name="Golyshina O.V."/>
            <person name="Manteca A."/>
            <person name="Ramos J.L."/>
            <person name="Gallego J.R."/>
            <person name="Llorente I."/>
            <person name="Martins Dos Santos V.A."/>
            <person name="Jensen O.N."/>
            <person name="Pelaez A.I."/>
            <person name="Sanchez J."/>
            <person name="Ferrer M."/>
        </authorList>
    </citation>
    <scope>NUCLEOTIDE SEQUENCE</scope>
</reference>
<protein>
    <submittedName>
        <fullName evidence="1">Cyanoglobin</fullName>
    </submittedName>
</protein>
<dbReference type="SUPFAM" id="SSF46458">
    <property type="entry name" value="Globin-like"/>
    <property type="match status" value="1"/>
</dbReference>
<sequence length="80" mass="8576">TSIPALKAALTIQFCNLEGGGCKFNMNMHAIHANLGVTQAAFNALASDLTRTMDQHHIPMTAQNNLLAKLAAMEPEIVTK</sequence>
<feature type="non-terminal residue" evidence="1">
    <location>
        <position position="1"/>
    </location>
</feature>
<comment type="caution">
    <text evidence="1">The sequence shown here is derived from an EMBL/GenBank/DDBJ whole genome shotgun (WGS) entry which is preliminary data.</text>
</comment>